<dbReference type="OrthoDB" id="6287422at2759"/>
<feature type="region of interest" description="Disordered" evidence="2">
    <location>
        <begin position="1"/>
        <end position="34"/>
    </location>
</feature>
<evidence type="ECO:0000313" key="5">
    <source>
        <dbReference type="Proteomes" id="UP000242188"/>
    </source>
</evidence>
<dbReference type="STRING" id="6573.A0A210R0F1"/>
<organism evidence="4 5">
    <name type="scientific">Mizuhopecten yessoensis</name>
    <name type="common">Japanese scallop</name>
    <name type="synonym">Patinopecten yessoensis</name>
    <dbReference type="NCBI Taxonomy" id="6573"/>
    <lineage>
        <taxon>Eukaryota</taxon>
        <taxon>Metazoa</taxon>
        <taxon>Spiralia</taxon>
        <taxon>Lophotrochozoa</taxon>
        <taxon>Mollusca</taxon>
        <taxon>Bivalvia</taxon>
        <taxon>Autobranchia</taxon>
        <taxon>Pteriomorphia</taxon>
        <taxon>Pectinida</taxon>
        <taxon>Pectinoidea</taxon>
        <taxon>Pectinidae</taxon>
        <taxon>Mizuhopecten</taxon>
    </lineage>
</organism>
<accession>A0A210R0F1</accession>
<proteinExistence type="inferred from homology"/>
<keyword evidence="5" id="KW-1185">Reference proteome</keyword>
<dbReference type="InterPro" id="IPR045668">
    <property type="entry name" value="FHIP_KELAA_motif"/>
</dbReference>
<feature type="region of interest" description="Disordered" evidence="2">
    <location>
        <begin position="772"/>
        <end position="817"/>
    </location>
</feature>
<dbReference type="Pfam" id="PF19314">
    <property type="entry name" value="DUF5917"/>
    <property type="match status" value="1"/>
</dbReference>
<dbReference type="Pfam" id="PF10257">
    <property type="entry name" value="RAI16-like"/>
    <property type="match status" value="1"/>
</dbReference>
<feature type="domain" description="FHF complex subunit HOOK-interacting protein C-terminal" evidence="3">
    <location>
        <begin position="928"/>
        <end position="1020"/>
    </location>
</feature>
<dbReference type="InterPro" id="IPR045669">
    <property type="entry name" value="FHIP_C"/>
</dbReference>
<sequence>MSWFKRGKSESRSSDHLSDNGSTSSGRSRTDTDPDTCLEVFKNHWTQAQIIITAKESNNIGKNHEPCTYDDVEAVVKNFEQMINLLASEDGLDENGQGMPGPILHYLLEQNVFESFCTWCQNQPEYTEKLKMEQLRMFEVLIGQSRQLLLIHKAVINPILRLLSSCVQDTHSRGIESRLVLILHQICASISQQTVILESFFNANADQGPAKFLIFSLLIPFIHREGTIGQQSRDSLLLIMTLSSKHPHIGEFIEKYSDFCPVLATGLSGLYSSLPRKIPVAAEDWFQITQDDINQVPGIQMFLNSLEFCNAVVQISHSSISEQLIEFIYKGFLVPVMGPALHQDVSGLPLPLLDSPMFANSREEVIAATAYLELFLRKITEPALTRAFLKFILTEQNDEIVILESLVTRINSSTKLLCVVSLSLFKTLIDKNCEDVIFQLILRYLIPCTHVMVSQRRAVKDVDLYGKSAEKFLSLRPNCCVPDPSESPKASNSSPTAERCVGLGIASPTPALPPASRPKRGLGSFLRARKQEQEYQRTRRRAATSMETPKTVLSQANPKGSKLEHFETDYNDYLLEARKALGNTSRACKTWVYPYDGDMPSPTVFTDLDTPSSPDSVCDSSKNTTGLGDSVLDNTVGNNTTTGVLMLSHGNMSSTVFSDGSTPTGVTSPSITSRGTALVNRDFRSYLALIDMTSPDEERRTPFYQSEVSEILRQYDSSRYDAWSGSESEDVSDFLSYLTEVGTPPEYEQDRTIEDSILSLDSVLSELCSGASDSHLSNPLGETSENSSVFRNSLESQQSDNQMFRTPRPVSQSNDGTTFDVIDSKVMHMSEEVSDRSEEQPQDATSFVEITLSSFTSDTSAHDSLSKLTRTNSLTSMNTKENGCRSPPKSVSFSLPNPSMQMPTLSSGIIPVPSTDSHGKPTDTSPSIGPFLSSLFSKLEGMMQNNLSINLVLTGVIARLAAYPQPLLRSFLLNHNLVFQPTVKSLVQVLTSVRQKVDNYSYTLPNFEDLLLQARKNLATREENWKLGRNYSFLPQNVSTTPTTPKTSPINNVNIQIKEKKKLSLTDLLFRRSPVGTKRPIAAPRRGAPQMEMVPGRGYRYVHRQKLPEPVPSNPMDSSKTRNIVYCALILEEFVKELSSFSQEHSVLLRDEGYYSN</sequence>
<feature type="compositionally biased region" description="Basic and acidic residues" evidence="2">
    <location>
        <begin position="7"/>
        <end position="18"/>
    </location>
</feature>
<feature type="region of interest" description="Disordered" evidence="2">
    <location>
        <begin position="508"/>
        <end position="560"/>
    </location>
</feature>
<dbReference type="PANTHER" id="PTHR21705:SF11">
    <property type="entry name" value="FHIP FAMILY PROTEIN CG3558"/>
    <property type="match status" value="1"/>
</dbReference>
<comment type="similarity">
    <text evidence="1">Belongs to the FHIP family.</text>
</comment>
<dbReference type="AlphaFoldDB" id="A0A210R0F1"/>
<comment type="caution">
    <text evidence="4">The sequence shown here is derived from an EMBL/GenBank/DDBJ whole genome shotgun (WGS) entry which is preliminary data.</text>
</comment>
<protein>
    <submittedName>
        <fullName evidence="4">FTS and Hook-interacting protein-like</fullName>
    </submittedName>
</protein>
<dbReference type="EMBL" id="NEDP02001025">
    <property type="protein sequence ID" value="OWF54498.1"/>
    <property type="molecule type" value="Genomic_DNA"/>
</dbReference>
<gene>
    <name evidence="4" type="ORF">KP79_PYT12510</name>
</gene>
<dbReference type="PANTHER" id="PTHR21705">
    <property type="entry name" value="RAI16 PROTEIN-RELATED"/>
    <property type="match status" value="1"/>
</dbReference>
<evidence type="ECO:0000256" key="2">
    <source>
        <dbReference type="SAM" id="MobiDB-lite"/>
    </source>
</evidence>
<name>A0A210R0F1_MIZYE</name>
<dbReference type="Pfam" id="PF19311">
    <property type="entry name" value="KELAA"/>
    <property type="match status" value="1"/>
</dbReference>
<feature type="compositionally biased region" description="Polar residues" evidence="2">
    <location>
        <begin position="545"/>
        <end position="558"/>
    </location>
</feature>
<dbReference type="Proteomes" id="UP000242188">
    <property type="component" value="Unassembled WGS sequence"/>
</dbReference>
<evidence type="ECO:0000259" key="3">
    <source>
        <dbReference type="Pfam" id="PF19314"/>
    </source>
</evidence>
<reference evidence="4 5" key="1">
    <citation type="journal article" date="2017" name="Nat. Ecol. Evol.">
        <title>Scallop genome provides insights into evolution of bilaterian karyotype and development.</title>
        <authorList>
            <person name="Wang S."/>
            <person name="Zhang J."/>
            <person name="Jiao W."/>
            <person name="Li J."/>
            <person name="Xun X."/>
            <person name="Sun Y."/>
            <person name="Guo X."/>
            <person name="Huan P."/>
            <person name="Dong B."/>
            <person name="Zhang L."/>
            <person name="Hu X."/>
            <person name="Sun X."/>
            <person name="Wang J."/>
            <person name="Zhao C."/>
            <person name="Wang Y."/>
            <person name="Wang D."/>
            <person name="Huang X."/>
            <person name="Wang R."/>
            <person name="Lv J."/>
            <person name="Li Y."/>
            <person name="Zhang Z."/>
            <person name="Liu B."/>
            <person name="Lu W."/>
            <person name="Hui Y."/>
            <person name="Liang J."/>
            <person name="Zhou Z."/>
            <person name="Hou R."/>
            <person name="Li X."/>
            <person name="Liu Y."/>
            <person name="Li H."/>
            <person name="Ning X."/>
            <person name="Lin Y."/>
            <person name="Zhao L."/>
            <person name="Xing Q."/>
            <person name="Dou J."/>
            <person name="Li Y."/>
            <person name="Mao J."/>
            <person name="Guo H."/>
            <person name="Dou H."/>
            <person name="Li T."/>
            <person name="Mu C."/>
            <person name="Jiang W."/>
            <person name="Fu Q."/>
            <person name="Fu X."/>
            <person name="Miao Y."/>
            <person name="Liu J."/>
            <person name="Yu Q."/>
            <person name="Li R."/>
            <person name="Liao H."/>
            <person name="Li X."/>
            <person name="Kong Y."/>
            <person name="Jiang Z."/>
            <person name="Chourrout D."/>
            <person name="Li R."/>
            <person name="Bao Z."/>
        </authorList>
    </citation>
    <scope>NUCLEOTIDE SEQUENCE [LARGE SCALE GENOMIC DNA]</scope>
    <source>
        <strain evidence="4 5">PY_sf001</strain>
    </source>
</reference>
<dbReference type="InterPro" id="IPR019384">
    <property type="entry name" value="FHIP"/>
</dbReference>
<evidence type="ECO:0000256" key="1">
    <source>
        <dbReference type="ARBA" id="ARBA00024336"/>
    </source>
</evidence>
<evidence type="ECO:0000313" key="4">
    <source>
        <dbReference type="EMBL" id="OWF54498.1"/>
    </source>
</evidence>